<dbReference type="OrthoDB" id="7068862at2"/>
<accession>A0A2V4EP98</accession>
<feature type="transmembrane region" description="Helical" evidence="1">
    <location>
        <begin position="96"/>
        <end position="121"/>
    </location>
</feature>
<keyword evidence="1" id="KW-1133">Transmembrane helix</keyword>
<name>A0A2V4EP98_9GAMM</name>
<reference evidence="2 3" key="1">
    <citation type="submission" date="2018-05" db="EMBL/GenBank/DDBJ databases">
        <title>Reference genomes for bee gut microbiota database.</title>
        <authorList>
            <person name="Ellegaard K.M."/>
        </authorList>
    </citation>
    <scope>NUCLEOTIDE SEQUENCE [LARGE SCALE GENOMIC DNA]</scope>
    <source>
        <strain evidence="2 3">ESL0182</strain>
    </source>
</reference>
<dbReference type="AlphaFoldDB" id="A0A2V4EP98"/>
<proteinExistence type="predicted"/>
<evidence type="ECO:0008006" key="4">
    <source>
        <dbReference type="Google" id="ProtNLM"/>
    </source>
</evidence>
<evidence type="ECO:0000313" key="2">
    <source>
        <dbReference type="EMBL" id="PXZ06338.1"/>
    </source>
</evidence>
<keyword evidence="1" id="KW-0812">Transmembrane</keyword>
<keyword evidence="1" id="KW-0472">Membrane</keyword>
<dbReference type="EMBL" id="QGLR01000012">
    <property type="protein sequence ID" value="PXZ06338.1"/>
    <property type="molecule type" value="Genomic_DNA"/>
</dbReference>
<gene>
    <name evidence="2" type="ORF">DKK70_10210</name>
</gene>
<dbReference type="RefSeq" id="WP_110433904.1">
    <property type="nucleotide sequence ID" value="NZ_QGLR01000012.1"/>
</dbReference>
<dbReference type="Pfam" id="PF17319">
    <property type="entry name" value="DUF5362"/>
    <property type="match status" value="1"/>
</dbReference>
<dbReference type="InterPro" id="IPR035287">
    <property type="entry name" value="DUF5362"/>
</dbReference>
<keyword evidence="3" id="KW-1185">Reference proteome</keyword>
<dbReference type="Proteomes" id="UP000247932">
    <property type="component" value="Unassembled WGS sequence"/>
</dbReference>
<evidence type="ECO:0000313" key="3">
    <source>
        <dbReference type="Proteomes" id="UP000247932"/>
    </source>
</evidence>
<evidence type="ECO:0000256" key="1">
    <source>
        <dbReference type="SAM" id="Phobius"/>
    </source>
</evidence>
<protein>
    <recommendedName>
        <fullName evidence="4">DUF5362 domain-containing protein</fullName>
    </recommendedName>
</protein>
<comment type="caution">
    <text evidence="2">The sequence shown here is derived from an EMBL/GenBank/DDBJ whole genome shotgun (WGS) entry which is preliminary data.</text>
</comment>
<organism evidence="2 3">
    <name type="scientific">Gilliamella apicola</name>
    <dbReference type="NCBI Taxonomy" id="1196095"/>
    <lineage>
        <taxon>Bacteria</taxon>
        <taxon>Pseudomonadati</taxon>
        <taxon>Pseudomonadota</taxon>
        <taxon>Gammaproteobacteria</taxon>
        <taxon>Orbales</taxon>
        <taxon>Orbaceae</taxon>
        <taxon>Gilliamella</taxon>
    </lineage>
</organism>
<sequence length="123" mass="13679">MFNNQTTIISTKSNELLKDKMKFIAIMQQIFGVLNIIGGSFFCLGIFTAIIGIPLIIAGVKLFKSGGAFSLAAGLNREEDYIKAIDNLHGYWKFTLISYIVLILFLLLYILFVAVIIFGAAHR</sequence>
<feature type="transmembrane region" description="Helical" evidence="1">
    <location>
        <begin position="30"/>
        <end position="57"/>
    </location>
</feature>